<keyword evidence="3" id="KW-1185">Reference proteome</keyword>
<dbReference type="AlphaFoldDB" id="W4M4E5"/>
<proteinExistence type="predicted"/>
<evidence type="ECO:0000313" key="3">
    <source>
        <dbReference type="Proteomes" id="UP000019140"/>
    </source>
</evidence>
<name>W4M4E5_9BACT</name>
<reference evidence="2 3" key="1">
    <citation type="journal article" date="2014" name="Nature">
        <title>An environmental bacterial taxon with a large and distinct metabolic repertoire.</title>
        <authorList>
            <person name="Wilson M.C."/>
            <person name="Mori T."/>
            <person name="Ruckert C."/>
            <person name="Uria A.R."/>
            <person name="Helf M.J."/>
            <person name="Takada K."/>
            <person name="Gernert C."/>
            <person name="Steffens U.A."/>
            <person name="Heycke N."/>
            <person name="Schmitt S."/>
            <person name="Rinke C."/>
            <person name="Helfrich E.J."/>
            <person name="Brachmann A.O."/>
            <person name="Gurgui C."/>
            <person name="Wakimoto T."/>
            <person name="Kracht M."/>
            <person name="Crusemann M."/>
            <person name="Hentschel U."/>
            <person name="Abe I."/>
            <person name="Matsunaga S."/>
            <person name="Kalinowski J."/>
            <person name="Takeyama H."/>
            <person name="Piel J."/>
        </authorList>
    </citation>
    <scope>NUCLEOTIDE SEQUENCE [LARGE SCALE GENOMIC DNA]</scope>
    <source>
        <strain evidence="3">TSY2</strain>
    </source>
</reference>
<evidence type="ECO:0000259" key="1">
    <source>
        <dbReference type="Pfam" id="PF08472"/>
    </source>
</evidence>
<accession>W4M4E5</accession>
<gene>
    <name evidence="2" type="ORF">ETSY2_25250</name>
</gene>
<organism evidence="2 3">
    <name type="scientific">Candidatus Entotheonella gemina</name>
    <dbReference type="NCBI Taxonomy" id="1429439"/>
    <lineage>
        <taxon>Bacteria</taxon>
        <taxon>Pseudomonadati</taxon>
        <taxon>Nitrospinota/Tectimicrobiota group</taxon>
        <taxon>Candidatus Tectimicrobiota</taxon>
        <taxon>Candidatus Entotheonellia</taxon>
        <taxon>Candidatus Entotheonellales</taxon>
        <taxon>Candidatus Entotheonellaceae</taxon>
        <taxon>Candidatus Entotheonella</taxon>
    </lineage>
</organism>
<dbReference type="SUPFAM" id="SSF54427">
    <property type="entry name" value="NTF2-like"/>
    <property type="match status" value="1"/>
</dbReference>
<dbReference type="Gene3D" id="3.10.450.50">
    <property type="match status" value="1"/>
</dbReference>
<dbReference type="HOGENOM" id="CLU_127523_2_0_7"/>
<dbReference type="InterPro" id="IPR032710">
    <property type="entry name" value="NTF2-like_dom_sf"/>
</dbReference>
<comment type="caution">
    <text evidence="2">The sequence shown here is derived from an EMBL/GenBank/DDBJ whole genome shotgun (WGS) entry which is preliminary data.</text>
</comment>
<dbReference type="EMBL" id="AZHX01001053">
    <property type="protein sequence ID" value="ETX05053.1"/>
    <property type="molecule type" value="Genomic_DNA"/>
</dbReference>
<dbReference type="Pfam" id="PF08472">
    <property type="entry name" value="S6PP_C"/>
    <property type="match status" value="1"/>
</dbReference>
<feature type="domain" description="Sucrose-phosphatase C-terminal" evidence="1">
    <location>
        <begin position="7"/>
        <end position="130"/>
    </location>
</feature>
<dbReference type="InterPro" id="IPR013679">
    <property type="entry name" value="SPP_C"/>
</dbReference>
<sequence length="139" mass="15895">MEESCRQEIIRMHRIIAAWLSGNVPQTHEAFAPFEDVLAADFHLVHPTGIIRDKARVVADLWQGHGGQNVSFRIAIQNPVCRFVLGSGCLVTYEEWQYGHETTARLSTALLRQTAHQPGVEWLHLHETWLPHEDRRAVL</sequence>
<evidence type="ECO:0000313" key="2">
    <source>
        <dbReference type="EMBL" id="ETX05053.1"/>
    </source>
</evidence>
<protein>
    <recommendedName>
        <fullName evidence="1">Sucrose-phosphatase C-terminal domain-containing protein</fullName>
    </recommendedName>
</protein>
<dbReference type="Proteomes" id="UP000019140">
    <property type="component" value="Unassembled WGS sequence"/>
</dbReference>